<proteinExistence type="predicted"/>
<evidence type="ECO:0000313" key="2">
    <source>
        <dbReference type="Proteomes" id="UP000831532"/>
    </source>
</evidence>
<accession>A0ABY4A8W2</accession>
<reference evidence="1 2" key="1">
    <citation type="submission" date="2020-10" db="EMBL/GenBank/DDBJ databases">
        <title>Genome analysis of Massilia species.</title>
        <authorList>
            <person name="Jung D.-H."/>
        </authorList>
    </citation>
    <scope>NUCLEOTIDE SEQUENCE [LARGE SCALE GENOMIC DNA]</scope>
    <source>
        <strain evidence="2">sipir</strain>
    </source>
</reference>
<protein>
    <submittedName>
        <fullName evidence="1">Uncharacterized protein</fullName>
    </submittedName>
</protein>
<dbReference type="RefSeq" id="WP_243491649.1">
    <property type="nucleotide sequence ID" value="NZ_CP063361.1"/>
</dbReference>
<gene>
    <name evidence="1" type="ORF">INH39_01330</name>
</gene>
<evidence type="ECO:0000313" key="1">
    <source>
        <dbReference type="EMBL" id="UOD30429.1"/>
    </source>
</evidence>
<dbReference type="Proteomes" id="UP000831532">
    <property type="component" value="Chromosome"/>
</dbReference>
<keyword evidence="2" id="KW-1185">Reference proteome</keyword>
<organism evidence="1 2">
    <name type="scientific">Massilia violaceinigra</name>
    <dbReference type="NCBI Taxonomy" id="2045208"/>
    <lineage>
        <taxon>Bacteria</taxon>
        <taxon>Pseudomonadati</taxon>
        <taxon>Pseudomonadota</taxon>
        <taxon>Betaproteobacteria</taxon>
        <taxon>Burkholderiales</taxon>
        <taxon>Oxalobacteraceae</taxon>
        <taxon>Telluria group</taxon>
        <taxon>Massilia</taxon>
    </lineage>
</organism>
<dbReference type="EMBL" id="CP063361">
    <property type="protein sequence ID" value="UOD30429.1"/>
    <property type="molecule type" value="Genomic_DNA"/>
</dbReference>
<name>A0ABY4A8W2_9BURK</name>
<sequence>MGKRAPCEKHGIQWFITTSPKLATAIDNSESVSIEEIRIVQIDSDGMIFKNTVDAGFLEELSLPFTHAVVCLKDRDKSAKQLYDRILILKMRKEMKWVCPACLRDSLHHP</sequence>